<organism evidence="1 2">
    <name type="scientific">Rhizophagus irregularis</name>
    <dbReference type="NCBI Taxonomy" id="588596"/>
    <lineage>
        <taxon>Eukaryota</taxon>
        <taxon>Fungi</taxon>
        <taxon>Fungi incertae sedis</taxon>
        <taxon>Mucoromycota</taxon>
        <taxon>Glomeromycotina</taxon>
        <taxon>Glomeromycetes</taxon>
        <taxon>Glomerales</taxon>
        <taxon>Glomeraceae</taxon>
        <taxon>Rhizophagus</taxon>
    </lineage>
</organism>
<dbReference type="VEuPathDB" id="FungiDB:FUN_022366"/>
<reference evidence="1 2" key="2">
    <citation type="submission" date="2017-10" db="EMBL/GenBank/DDBJ databases">
        <title>Extensive intraspecific genome diversity in a model arbuscular mycorrhizal fungus.</title>
        <authorList>
            <person name="Chen E.C.H."/>
            <person name="Morin E."/>
            <person name="Baudet D."/>
            <person name="Noel J."/>
            <person name="Ndikumana S."/>
            <person name="Charron P."/>
            <person name="St-Onge C."/>
            <person name="Giorgi J."/>
            <person name="Grigoriev I.V."/>
            <person name="Roux C."/>
            <person name="Martin F.M."/>
            <person name="Corradi N."/>
        </authorList>
    </citation>
    <scope>NUCLEOTIDE SEQUENCE [LARGE SCALE GENOMIC DNA]</scope>
    <source>
        <strain evidence="1 2">C2</strain>
    </source>
</reference>
<dbReference type="AlphaFoldDB" id="A0A2N1NF77"/>
<comment type="caution">
    <text evidence="1">The sequence shown here is derived from an EMBL/GenBank/DDBJ whole genome shotgun (WGS) entry which is preliminary data.</text>
</comment>
<dbReference type="Proteomes" id="UP000233469">
    <property type="component" value="Unassembled WGS sequence"/>
</dbReference>
<proteinExistence type="predicted"/>
<evidence type="ECO:0000313" key="2">
    <source>
        <dbReference type="Proteomes" id="UP000233469"/>
    </source>
</evidence>
<gene>
    <name evidence="1" type="ORF">RhiirC2_777100</name>
</gene>
<dbReference type="EMBL" id="LLXL01000435">
    <property type="protein sequence ID" value="PKK72536.1"/>
    <property type="molecule type" value="Genomic_DNA"/>
</dbReference>
<protein>
    <submittedName>
        <fullName evidence="1">Uncharacterized protein</fullName>
    </submittedName>
</protein>
<name>A0A2N1NF77_9GLOM</name>
<sequence length="113" mass="13058">MNLADYSLKYIGNMNEMPVAFDLLYSTTLDHCNTSIVNIKTTNHEKINFTVILAYMANNEVCNVDELDENYDKGYDSNYRESNNNNSGISSTVSSGNQFWCEYQYSSKENQFW</sequence>
<evidence type="ECO:0000313" key="1">
    <source>
        <dbReference type="EMBL" id="PKK72536.1"/>
    </source>
</evidence>
<reference evidence="1 2" key="1">
    <citation type="submission" date="2016-04" db="EMBL/GenBank/DDBJ databases">
        <title>Genome analyses suggest a sexual origin of heterokaryosis in a supposedly ancient asexual fungus.</title>
        <authorList>
            <person name="Ropars J."/>
            <person name="Sedzielewska K."/>
            <person name="Noel J."/>
            <person name="Charron P."/>
            <person name="Farinelli L."/>
            <person name="Marton T."/>
            <person name="Kruger M."/>
            <person name="Pelin A."/>
            <person name="Brachmann A."/>
            <person name="Corradi N."/>
        </authorList>
    </citation>
    <scope>NUCLEOTIDE SEQUENCE [LARGE SCALE GENOMIC DNA]</scope>
    <source>
        <strain evidence="1 2">C2</strain>
    </source>
</reference>
<accession>A0A2N1NF77</accession>